<dbReference type="AlphaFoldDB" id="A0A0F9A3Y5"/>
<accession>A0A0F9A3Y5</accession>
<dbReference type="EMBL" id="LAZR01048031">
    <property type="protein sequence ID" value="KKK92850.1"/>
    <property type="molecule type" value="Genomic_DNA"/>
</dbReference>
<protein>
    <submittedName>
        <fullName evidence="1">Uncharacterized protein</fullName>
    </submittedName>
</protein>
<name>A0A0F9A3Y5_9ZZZZ</name>
<comment type="caution">
    <text evidence="1">The sequence shown here is derived from an EMBL/GenBank/DDBJ whole genome shotgun (WGS) entry which is preliminary data.</text>
</comment>
<gene>
    <name evidence="1" type="ORF">LCGC14_2698800</name>
</gene>
<organism evidence="1">
    <name type="scientific">marine sediment metagenome</name>
    <dbReference type="NCBI Taxonomy" id="412755"/>
    <lineage>
        <taxon>unclassified sequences</taxon>
        <taxon>metagenomes</taxon>
        <taxon>ecological metagenomes</taxon>
    </lineage>
</organism>
<evidence type="ECO:0000313" key="1">
    <source>
        <dbReference type="EMBL" id="KKK92850.1"/>
    </source>
</evidence>
<sequence length="121" mass="13121">MESLMCLSRGSMMGSRDFSACAVVDGWSRTYGVPLSALKLPSHPYISNLTCQTSGHLSGHRGQIFSKIVVACAARVCYVLGGTKLMLHFPLRGSRLVVGSQPGTPIQFDERYRNDDKAAKA</sequence>
<reference evidence="1" key="1">
    <citation type="journal article" date="2015" name="Nature">
        <title>Complex archaea that bridge the gap between prokaryotes and eukaryotes.</title>
        <authorList>
            <person name="Spang A."/>
            <person name="Saw J.H."/>
            <person name="Jorgensen S.L."/>
            <person name="Zaremba-Niedzwiedzka K."/>
            <person name="Martijn J."/>
            <person name="Lind A.E."/>
            <person name="van Eijk R."/>
            <person name="Schleper C."/>
            <person name="Guy L."/>
            <person name="Ettema T.J."/>
        </authorList>
    </citation>
    <scope>NUCLEOTIDE SEQUENCE</scope>
</reference>
<proteinExistence type="predicted"/>